<dbReference type="CDD" id="cd06554">
    <property type="entry name" value="ASCH_ASC-1_like"/>
    <property type="match status" value="1"/>
</dbReference>
<dbReference type="SUPFAM" id="SSF88697">
    <property type="entry name" value="PUA domain-like"/>
    <property type="match status" value="1"/>
</dbReference>
<protein>
    <submittedName>
        <fullName evidence="3">Activating signal cointegrator 1</fullName>
    </submittedName>
</protein>
<dbReference type="Pfam" id="PF06221">
    <property type="entry name" value="zf-C2HC5"/>
    <property type="match status" value="1"/>
</dbReference>
<dbReference type="PANTHER" id="PTHR12963">
    <property type="entry name" value="THYROID RECEPTOR INTERACTING PROTEIN RELATED"/>
    <property type="match status" value="1"/>
</dbReference>
<gene>
    <name evidence="3" type="ORF">EAI_13470</name>
</gene>
<dbReference type="EMBL" id="GL449962">
    <property type="protein sequence ID" value="EFN81727.1"/>
    <property type="molecule type" value="Genomic_DNA"/>
</dbReference>
<dbReference type="OrthoDB" id="338816at2759"/>
<proteinExistence type="predicted"/>
<accession>E2BRE9</accession>
<evidence type="ECO:0000256" key="1">
    <source>
        <dbReference type="SAM" id="MobiDB-lite"/>
    </source>
</evidence>
<dbReference type="Pfam" id="PF23135">
    <property type="entry name" value="TRI4_N"/>
    <property type="match status" value="1"/>
</dbReference>
<feature type="domain" description="ASCH" evidence="2">
    <location>
        <begin position="364"/>
        <end position="473"/>
    </location>
</feature>
<dbReference type="Gene3D" id="2.30.130.30">
    <property type="entry name" value="Hypothetical protein"/>
    <property type="match status" value="1"/>
</dbReference>
<dbReference type="Proteomes" id="UP000008237">
    <property type="component" value="Unassembled WGS sequence"/>
</dbReference>
<dbReference type="Pfam" id="PF04266">
    <property type="entry name" value="ASCH"/>
    <property type="match status" value="1"/>
</dbReference>
<sequence>MEDWINQKLSELLDFPIPDDMITFIMQIENDRDLEDYFSTLLNNKNQKHRQFVTELKKQRASYNNQAGYKKVNDNNTIPNRQNEKKKGKGKGKENVQAPSQTQVQTQEKPDKIEKKKTKFVNLYSQGDILLKGRHRCNCEARRHSLVNNCLGCGKIVCAQEGSGPCFFCNELVCSPEQQTILQSKSKQADALYNKLMDQKMNKGLEDSLKQRDKLLEYDRNSARRTKVIDDQSDYYQSHSTWLSASEREKLQKQETEALARKHMSRLDRRIAINLMGREVTDEDEIASQSLADDETAAAMFVDDGISDFLKNINICPTIEYERPTFIERGTFGTSRRREEQTTNLVSRIQDKEYLEIFDQGLCLSLHQPYASLLVAGIKVHEGRTWYSSHRGRLWIASTVKIPIAEEITSIECSYRILKDEHIKFPESYPSGFLLGCVTVTNVLPQEEYRKLYPEGENDSPYVFICENSCMLPVPFPIKGKHKIYKLDRKLHQTASKYIEKAMKISS</sequence>
<dbReference type="OMA" id="EFNSYRH"/>
<evidence type="ECO:0000313" key="3">
    <source>
        <dbReference type="EMBL" id="EFN81727.1"/>
    </source>
</evidence>
<evidence type="ECO:0000259" key="2">
    <source>
        <dbReference type="SMART" id="SM01022"/>
    </source>
</evidence>
<dbReference type="InterPro" id="IPR009349">
    <property type="entry name" value="TRIP4/RQT4_C2HC5_Znf"/>
</dbReference>
<dbReference type="Pfam" id="PF23134">
    <property type="entry name" value="TRIP4_3rd"/>
    <property type="match status" value="1"/>
</dbReference>
<dbReference type="STRING" id="610380.E2BRE9"/>
<dbReference type="FunFam" id="2.30.130.30:FF:000006">
    <property type="entry name" value="Putative_zinc_finger_motif_-_C2HC5-type /ASCH_domain_containing_protein_-_putative"/>
    <property type="match status" value="1"/>
</dbReference>
<dbReference type="FunCoup" id="E2BRE9">
    <property type="interactions" value="1028"/>
</dbReference>
<dbReference type="InParanoid" id="E2BRE9"/>
<organism evidence="4">
    <name type="scientific">Harpegnathos saltator</name>
    <name type="common">Jerdon's jumping ant</name>
    <dbReference type="NCBI Taxonomy" id="610380"/>
    <lineage>
        <taxon>Eukaryota</taxon>
        <taxon>Metazoa</taxon>
        <taxon>Ecdysozoa</taxon>
        <taxon>Arthropoda</taxon>
        <taxon>Hexapoda</taxon>
        <taxon>Insecta</taxon>
        <taxon>Pterygota</taxon>
        <taxon>Neoptera</taxon>
        <taxon>Endopterygota</taxon>
        <taxon>Hymenoptera</taxon>
        <taxon>Apocrita</taxon>
        <taxon>Aculeata</taxon>
        <taxon>Formicoidea</taxon>
        <taxon>Formicidae</taxon>
        <taxon>Ponerinae</taxon>
        <taxon>Ponerini</taxon>
        <taxon>Harpegnathos</taxon>
    </lineage>
</organism>
<dbReference type="InterPro" id="IPR039128">
    <property type="entry name" value="TRIP4-like"/>
</dbReference>
<dbReference type="InterPro" id="IPR015947">
    <property type="entry name" value="PUA-like_sf"/>
</dbReference>
<feature type="compositionally biased region" description="Polar residues" evidence="1">
    <location>
        <begin position="97"/>
        <end position="107"/>
    </location>
</feature>
<evidence type="ECO:0000313" key="4">
    <source>
        <dbReference type="Proteomes" id="UP000008237"/>
    </source>
</evidence>
<dbReference type="AlphaFoldDB" id="E2BRE9"/>
<feature type="region of interest" description="Disordered" evidence="1">
    <location>
        <begin position="64"/>
        <end position="112"/>
    </location>
</feature>
<dbReference type="GO" id="GO:0008270">
    <property type="term" value="F:zinc ion binding"/>
    <property type="evidence" value="ECO:0007669"/>
    <property type="project" value="InterPro"/>
</dbReference>
<dbReference type="GO" id="GO:0072344">
    <property type="term" value="P:rescue of stalled ribosome"/>
    <property type="evidence" value="ECO:0007669"/>
    <property type="project" value="InterPro"/>
</dbReference>
<keyword evidence="4" id="KW-1185">Reference proteome</keyword>
<dbReference type="InterPro" id="IPR056994">
    <property type="entry name" value="TRI4_N"/>
</dbReference>
<dbReference type="GO" id="GO:0180022">
    <property type="term" value="C:RQC-trigger complex"/>
    <property type="evidence" value="ECO:0007669"/>
    <property type="project" value="InterPro"/>
</dbReference>
<dbReference type="SMART" id="SM01022">
    <property type="entry name" value="ASCH"/>
    <property type="match status" value="1"/>
</dbReference>
<dbReference type="InterPro" id="IPR007374">
    <property type="entry name" value="ASCH_domain"/>
</dbReference>
<dbReference type="InterPro" id="IPR056993">
    <property type="entry name" value="TRIP4_3rd_dom"/>
</dbReference>
<dbReference type="PANTHER" id="PTHR12963:SF4">
    <property type="entry name" value="ACTIVATING SIGNAL COINTEGRATOR 1"/>
    <property type="match status" value="1"/>
</dbReference>
<name>E2BRE9_HARSA</name>
<reference evidence="3 4" key="1">
    <citation type="journal article" date="2010" name="Science">
        <title>Genomic comparison of the ants Camponotus floridanus and Harpegnathos saltator.</title>
        <authorList>
            <person name="Bonasio R."/>
            <person name="Zhang G."/>
            <person name="Ye C."/>
            <person name="Mutti N.S."/>
            <person name="Fang X."/>
            <person name="Qin N."/>
            <person name="Donahue G."/>
            <person name="Yang P."/>
            <person name="Li Q."/>
            <person name="Li C."/>
            <person name="Zhang P."/>
            <person name="Huang Z."/>
            <person name="Berger S.L."/>
            <person name="Reinberg D."/>
            <person name="Wang J."/>
            <person name="Liebig J."/>
        </authorList>
    </citation>
    <scope>NUCLEOTIDE SEQUENCE [LARGE SCALE GENOMIC DNA]</scope>
    <source>
        <strain evidence="3 4">R22 G/1</strain>
    </source>
</reference>
<dbReference type="GO" id="GO:0005634">
    <property type="term" value="C:nucleus"/>
    <property type="evidence" value="ECO:0007669"/>
    <property type="project" value="InterPro"/>
</dbReference>